<sequence>MQFNEVLPQHFSTIARDPFPHVLIERALLQMAEGKLDGPKFRNQVMLAAGWKHSNLTSFGKYPEEAAAAFNRLREILLSNETPEQILSALTGK</sequence>
<accession>A0AAU7FCT9</accession>
<dbReference type="KEGG" id="cmav:ABHF33_07040"/>
<evidence type="ECO:0000313" key="1">
    <source>
        <dbReference type="EMBL" id="XBM02016.1"/>
    </source>
</evidence>
<gene>
    <name evidence="1" type="ORF">ABHF33_07040</name>
</gene>
<dbReference type="EMBL" id="CP157355">
    <property type="protein sequence ID" value="XBM02016.1"/>
    <property type="molecule type" value="Genomic_DNA"/>
</dbReference>
<protein>
    <submittedName>
        <fullName evidence="1">Uncharacterized protein</fullName>
    </submittedName>
</protein>
<dbReference type="RefSeq" id="WP_348946284.1">
    <property type="nucleotide sequence ID" value="NZ_CP157355.1"/>
</dbReference>
<name>A0AAU7FCT9_9NEIS</name>
<dbReference type="AlphaFoldDB" id="A0AAU7FCT9"/>
<proteinExistence type="predicted"/>
<organism evidence="1">
    <name type="scientific">Chitinibacter mangrovi</name>
    <dbReference type="NCBI Taxonomy" id="3153927"/>
    <lineage>
        <taxon>Bacteria</taxon>
        <taxon>Pseudomonadati</taxon>
        <taxon>Pseudomonadota</taxon>
        <taxon>Betaproteobacteria</taxon>
        <taxon>Neisseriales</taxon>
        <taxon>Chitinibacteraceae</taxon>
        <taxon>Chitinibacter</taxon>
    </lineage>
</organism>
<reference evidence="1" key="1">
    <citation type="submission" date="2024-05" db="EMBL/GenBank/DDBJ databases">
        <authorList>
            <person name="Yang L."/>
            <person name="Pan L."/>
        </authorList>
    </citation>
    <scope>NUCLEOTIDE SEQUENCE</scope>
    <source>
        <strain evidence="1">FCG-7</strain>
    </source>
</reference>